<dbReference type="SUPFAM" id="SSF50249">
    <property type="entry name" value="Nucleic acid-binding proteins"/>
    <property type="match status" value="1"/>
</dbReference>
<dbReference type="InterPro" id="IPR012310">
    <property type="entry name" value="DNA_ligase_ATP-dep_cent"/>
</dbReference>
<name>A0A5C5TWA4_9GAMM</name>
<dbReference type="OrthoDB" id="9802472at2"/>
<dbReference type="Gene3D" id="2.40.50.140">
    <property type="entry name" value="Nucleic acid-binding proteins"/>
    <property type="match status" value="1"/>
</dbReference>
<feature type="compositionally biased region" description="Basic residues" evidence="21">
    <location>
        <begin position="202"/>
        <end position="216"/>
    </location>
</feature>
<dbReference type="Pfam" id="PF01068">
    <property type="entry name" value="DNA_ligase_A_M"/>
    <property type="match status" value="1"/>
</dbReference>
<evidence type="ECO:0000256" key="20">
    <source>
        <dbReference type="ARBA" id="ARBA00034003"/>
    </source>
</evidence>
<dbReference type="NCBIfam" id="TIGR02779">
    <property type="entry name" value="NHEJ_ligase_lig"/>
    <property type="match status" value="1"/>
</dbReference>
<gene>
    <name evidence="23" type="primary">ligD</name>
    <name evidence="23" type="ORF">FQY79_11795</name>
</gene>
<dbReference type="Gene3D" id="3.90.920.10">
    <property type="entry name" value="DNA primase, PRIM domain"/>
    <property type="match status" value="1"/>
</dbReference>
<feature type="compositionally biased region" description="Basic and acidic residues" evidence="21">
    <location>
        <begin position="555"/>
        <end position="565"/>
    </location>
</feature>
<keyword evidence="18" id="KW-0511">Multifunctional enzyme</keyword>
<evidence type="ECO:0000256" key="19">
    <source>
        <dbReference type="ARBA" id="ARBA00029943"/>
    </source>
</evidence>
<dbReference type="RefSeq" id="WP_146313103.1">
    <property type="nucleotide sequence ID" value="NZ_VOHE01000006.1"/>
</dbReference>
<keyword evidence="14" id="KW-0238">DNA-binding</keyword>
<evidence type="ECO:0000256" key="8">
    <source>
        <dbReference type="ARBA" id="ARBA00022741"/>
    </source>
</evidence>
<evidence type="ECO:0000256" key="9">
    <source>
        <dbReference type="ARBA" id="ARBA00022763"/>
    </source>
</evidence>
<keyword evidence="15" id="KW-0233">DNA recombination</keyword>
<evidence type="ECO:0000256" key="4">
    <source>
        <dbReference type="ARBA" id="ARBA00022679"/>
    </source>
</evidence>
<dbReference type="InterPro" id="IPR014144">
    <property type="entry name" value="LigD_PE_domain"/>
</dbReference>
<dbReference type="GO" id="GO:0003887">
    <property type="term" value="F:DNA-directed DNA polymerase activity"/>
    <property type="evidence" value="ECO:0007669"/>
    <property type="project" value="UniProtKB-KW"/>
</dbReference>
<feature type="domain" description="ATP-dependent DNA ligase family profile" evidence="22">
    <location>
        <begin position="339"/>
        <end position="430"/>
    </location>
</feature>
<keyword evidence="9" id="KW-0227">DNA damage</keyword>
<sequence length="887" mass="96690">MALEDYRRKRRFGQTPEPDDRPRAAPPGRRPIFVVQLHHASHRHYDFRLQVGDVLRSWAVPKGPSLDPSVKRMAVEVEDHPLDYAGFEGEIPAGHYGAGHVALFDRGTWTTEGDVAAQLAKGHLRFTLHGERLKGGWHLVRSGKPARQPQWLLFKQDDAWAGDAEADDLLEGVTPPPASKRGARTVNKAAKTPARSATARTPARRATKKTASRAKATRTSAGSRRRTDWAALAAKLPGARRRALATDAPRPQLARLVAKPPDGERWLHELKWDGYRLLAALRDREPRLWSRNGLDWTARVPEVDDALAALGVRDLLVDGELIAGQGRREDFNLLQQVLSGERQGRLRLVLFDLLHLDGIDLSGAPLHERKQLLERLLRGAPDALAYSSHGMGDGAAALQAALEAGFEGLVSKRGDAAYHPGRGDDWRKTKALASAEYAVVGYTPPKGSRRGIGSLLLATPDPEHGWRYVGRVGSGLDDAQLRALGERLAGKGRDAPTVHVPANDTDLRQARWLPRPAFVVEVITRGTGGSGLLRQASFKALRPDKPVSALADAGGDRIEAEERPMAKQAGTRKGTGKAITKRGASSATTKGKSRSTASRAGSRAPPELSSPEKVLFPDDGITKQQLADYYAAAMDWLLPEIAGRPLSLVRCPSGLRAQCFFQKHATPGMDLVSRVPIEESGGGREDYLYATDAASVLELVQFNTIEFHPWGARVEDVEHCDRLVFDLDPDPSVGWPEVVAAARQLRGFLGQAGLESFVRTSGGKGLHLVVPLSPPAPWPQARAFAQAVAEAAREADPLRYVATASKRRRKGRIFIDWLRNGRGATSVASFSVRARAGAPVSMPLRWEELGRVKAGNAWHIGNALARLSRLRGHPWDGFDSLRQSLPG</sequence>
<evidence type="ECO:0000256" key="12">
    <source>
        <dbReference type="ARBA" id="ARBA00022840"/>
    </source>
</evidence>
<evidence type="ECO:0000313" key="23">
    <source>
        <dbReference type="EMBL" id="TWT17986.1"/>
    </source>
</evidence>
<keyword evidence="5" id="KW-0548">Nucleotidyltransferase</keyword>
<dbReference type="CDD" id="cd04862">
    <property type="entry name" value="PaeLigD_Pol_like"/>
    <property type="match status" value="1"/>
</dbReference>
<dbReference type="EC" id="6.5.1.1" evidence="2"/>
<evidence type="ECO:0000256" key="14">
    <source>
        <dbReference type="ARBA" id="ARBA00023125"/>
    </source>
</evidence>
<dbReference type="InterPro" id="IPR012309">
    <property type="entry name" value="DNA_ligase_ATP-dep_C"/>
</dbReference>
<dbReference type="InterPro" id="IPR012340">
    <property type="entry name" value="NA-bd_OB-fold"/>
</dbReference>
<dbReference type="Pfam" id="PF13298">
    <property type="entry name" value="LigD_N"/>
    <property type="match status" value="1"/>
</dbReference>
<evidence type="ECO:0000256" key="21">
    <source>
        <dbReference type="SAM" id="MobiDB-lite"/>
    </source>
</evidence>
<dbReference type="Gene3D" id="3.30.470.30">
    <property type="entry name" value="DNA ligase/mRNA capping enzyme"/>
    <property type="match status" value="1"/>
</dbReference>
<dbReference type="AlphaFoldDB" id="A0A5C5TWA4"/>
<organism evidence="23 24">
    <name type="scientific">Luteimonas wenzhouensis</name>
    <dbReference type="NCBI Taxonomy" id="2599615"/>
    <lineage>
        <taxon>Bacteria</taxon>
        <taxon>Pseudomonadati</taxon>
        <taxon>Pseudomonadota</taxon>
        <taxon>Gammaproteobacteria</taxon>
        <taxon>Lysobacterales</taxon>
        <taxon>Lysobacteraceae</taxon>
        <taxon>Luteimonas</taxon>
    </lineage>
</organism>
<keyword evidence="7" id="KW-0479">Metal-binding</keyword>
<comment type="caution">
    <text evidence="23">The sequence shown here is derived from an EMBL/GenBank/DDBJ whole genome shotgun (WGS) entry which is preliminary data.</text>
</comment>
<reference evidence="23 24" key="1">
    <citation type="submission" date="2019-07" db="EMBL/GenBank/DDBJ databases">
        <title>Luteimonas sp. YD-1 nov., isolated from acidic soil.</title>
        <authorList>
            <person name="Zhou J."/>
        </authorList>
    </citation>
    <scope>NUCLEOTIDE SEQUENCE [LARGE SCALE GENOMIC DNA]</scope>
    <source>
        <strain evidence="23 24">YD-1</strain>
    </source>
</reference>
<evidence type="ECO:0000256" key="17">
    <source>
        <dbReference type="ARBA" id="ARBA00023211"/>
    </source>
</evidence>
<dbReference type="PANTHER" id="PTHR42705:SF2">
    <property type="entry name" value="BIFUNCTIONAL NON-HOMOLOGOUS END JOINING PROTEIN LIGD"/>
    <property type="match status" value="1"/>
</dbReference>
<keyword evidence="6" id="KW-0540">Nuclease</keyword>
<dbReference type="Pfam" id="PF04679">
    <property type="entry name" value="DNA_ligase_A_C"/>
    <property type="match status" value="1"/>
</dbReference>
<feature type="region of interest" description="Disordered" evidence="21">
    <location>
        <begin position="1"/>
        <end position="28"/>
    </location>
</feature>
<dbReference type="SUPFAM" id="SSF56091">
    <property type="entry name" value="DNA ligase/mRNA capping enzyme, catalytic domain"/>
    <property type="match status" value="1"/>
</dbReference>
<comment type="cofactor">
    <cofactor evidence="1">
        <name>Mn(2+)</name>
        <dbReference type="ChEBI" id="CHEBI:29035"/>
    </cofactor>
</comment>
<dbReference type="Gene3D" id="3.30.1490.70">
    <property type="match status" value="1"/>
</dbReference>
<evidence type="ECO:0000256" key="13">
    <source>
        <dbReference type="ARBA" id="ARBA00022932"/>
    </source>
</evidence>
<evidence type="ECO:0000256" key="15">
    <source>
        <dbReference type="ARBA" id="ARBA00023172"/>
    </source>
</evidence>
<dbReference type="PANTHER" id="PTHR42705">
    <property type="entry name" value="BIFUNCTIONAL NON-HOMOLOGOUS END JOINING PROTEIN LIGD"/>
    <property type="match status" value="1"/>
</dbReference>
<keyword evidence="3 23" id="KW-0436">Ligase</keyword>
<dbReference type="Pfam" id="PF21686">
    <property type="entry name" value="LigD_Prim-Pol"/>
    <property type="match status" value="1"/>
</dbReference>
<proteinExistence type="predicted"/>
<evidence type="ECO:0000256" key="6">
    <source>
        <dbReference type="ARBA" id="ARBA00022722"/>
    </source>
</evidence>
<dbReference type="InterPro" id="IPR014143">
    <property type="entry name" value="NHEJ_ligase_prk"/>
</dbReference>
<accession>A0A5C5TWA4</accession>
<dbReference type="GO" id="GO:0006310">
    <property type="term" value="P:DNA recombination"/>
    <property type="evidence" value="ECO:0007669"/>
    <property type="project" value="UniProtKB-KW"/>
</dbReference>
<evidence type="ECO:0000256" key="10">
    <source>
        <dbReference type="ARBA" id="ARBA00022801"/>
    </source>
</evidence>
<evidence type="ECO:0000256" key="2">
    <source>
        <dbReference type="ARBA" id="ARBA00012727"/>
    </source>
</evidence>
<dbReference type="GO" id="GO:0003910">
    <property type="term" value="F:DNA ligase (ATP) activity"/>
    <property type="evidence" value="ECO:0007669"/>
    <property type="project" value="UniProtKB-EC"/>
</dbReference>
<dbReference type="GO" id="GO:0003677">
    <property type="term" value="F:DNA binding"/>
    <property type="evidence" value="ECO:0007669"/>
    <property type="project" value="UniProtKB-KW"/>
</dbReference>
<dbReference type="CDD" id="cd07971">
    <property type="entry name" value="OBF_DNA_ligase_LigD"/>
    <property type="match status" value="1"/>
</dbReference>
<feature type="region of interest" description="Disordered" evidence="21">
    <location>
        <begin position="172"/>
        <end position="226"/>
    </location>
</feature>
<evidence type="ECO:0000256" key="11">
    <source>
        <dbReference type="ARBA" id="ARBA00022839"/>
    </source>
</evidence>
<dbReference type="NCBIfam" id="TIGR02776">
    <property type="entry name" value="NHEJ_ligase_prk"/>
    <property type="match status" value="1"/>
</dbReference>
<protein>
    <recommendedName>
        <fullName evidence="2">DNA ligase (ATP)</fullName>
        <ecNumber evidence="2">6.5.1.1</ecNumber>
    </recommendedName>
    <alternativeName>
        <fullName evidence="19">NHEJ DNA polymerase</fullName>
    </alternativeName>
</protein>
<keyword evidence="17" id="KW-0464">Manganese</keyword>
<keyword evidence="16" id="KW-0234">DNA repair</keyword>
<keyword evidence="13" id="KW-0239">DNA-directed DNA polymerase</keyword>
<dbReference type="GO" id="GO:0046872">
    <property type="term" value="F:metal ion binding"/>
    <property type="evidence" value="ECO:0007669"/>
    <property type="project" value="UniProtKB-KW"/>
</dbReference>
<comment type="catalytic activity">
    <reaction evidence="20">
        <text>ATP + (deoxyribonucleotide)n-3'-hydroxyl + 5'-phospho-(deoxyribonucleotide)m = (deoxyribonucleotide)n+m + AMP + diphosphate.</text>
        <dbReference type="EC" id="6.5.1.1"/>
    </reaction>
</comment>
<keyword evidence="11" id="KW-0269">Exonuclease</keyword>
<keyword evidence="12" id="KW-0067">ATP-binding</keyword>
<dbReference type="InterPro" id="IPR033651">
    <property type="entry name" value="PaeLigD_Pol-like"/>
</dbReference>
<evidence type="ECO:0000256" key="7">
    <source>
        <dbReference type="ARBA" id="ARBA00022723"/>
    </source>
</evidence>
<dbReference type="NCBIfam" id="TIGR02778">
    <property type="entry name" value="ligD_pol"/>
    <property type="match status" value="1"/>
</dbReference>
<feature type="region of interest" description="Disordered" evidence="21">
    <location>
        <begin position="555"/>
        <end position="616"/>
    </location>
</feature>
<dbReference type="InterPro" id="IPR014145">
    <property type="entry name" value="LigD_pol_dom"/>
</dbReference>
<evidence type="ECO:0000259" key="22">
    <source>
        <dbReference type="PROSITE" id="PS50160"/>
    </source>
</evidence>
<dbReference type="InterPro" id="IPR014146">
    <property type="entry name" value="LigD_ligase_dom"/>
</dbReference>
<dbReference type="GO" id="GO:0004527">
    <property type="term" value="F:exonuclease activity"/>
    <property type="evidence" value="ECO:0007669"/>
    <property type="project" value="UniProtKB-KW"/>
</dbReference>
<dbReference type="CDD" id="cd07906">
    <property type="entry name" value="Adenylation_DNA_ligase_LigD_LigC"/>
    <property type="match status" value="1"/>
</dbReference>
<evidence type="ECO:0000256" key="5">
    <source>
        <dbReference type="ARBA" id="ARBA00022695"/>
    </source>
</evidence>
<dbReference type="Proteomes" id="UP000315949">
    <property type="component" value="Unassembled WGS sequence"/>
</dbReference>
<dbReference type="EMBL" id="VOHE01000006">
    <property type="protein sequence ID" value="TWT17986.1"/>
    <property type="molecule type" value="Genomic_DNA"/>
</dbReference>
<evidence type="ECO:0000256" key="16">
    <source>
        <dbReference type="ARBA" id="ARBA00023204"/>
    </source>
</evidence>
<keyword evidence="8" id="KW-0547">Nucleotide-binding</keyword>
<evidence type="ECO:0000256" key="3">
    <source>
        <dbReference type="ARBA" id="ARBA00022598"/>
    </source>
</evidence>
<keyword evidence="24" id="KW-1185">Reference proteome</keyword>
<evidence type="ECO:0000256" key="1">
    <source>
        <dbReference type="ARBA" id="ARBA00001936"/>
    </source>
</evidence>
<keyword evidence="4" id="KW-0808">Transferase</keyword>
<dbReference type="NCBIfam" id="TIGR02777">
    <property type="entry name" value="LigD_PE_dom"/>
    <property type="match status" value="1"/>
</dbReference>
<feature type="compositionally biased region" description="Low complexity" evidence="21">
    <location>
        <begin position="188"/>
        <end position="201"/>
    </location>
</feature>
<keyword evidence="10" id="KW-0378">Hydrolase</keyword>
<dbReference type="InterPro" id="IPR052171">
    <property type="entry name" value="NHEJ_LigD"/>
</dbReference>
<evidence type="ECO:0000256" key="18">
    <source>
        <dbReference type="ARBA" id="ARBA00023268"/>
    </source>
</evidence>
<dbReference type="GO" id="GO:0005524">
    <property type="term" value="F:ATP binding"/>
    <property type="evidence" value="ECO:0007669"/>
    <property type="project" value="UniProtKB-KW"/>
</dbReference>
<dbReference type="PROSITE" id="PS50160">
    <property type="entry name" value="DNA_LIGASE_A3"/>
    <property type="match status" value="1"/>
</dbReference>
<feature type="compositionally biased region" description="Low complexity" evidence="21">
    <location>
        <begin position="594"/>
        <end position="604"/>
    </location>
</feature>
<dbReference type="GO" id="GO:0006281">
    <property type="term" value="P:DNA repair"/>
    <property type="evidence" value="ECO:0007669"/>
    <property type="project" value="UniProtKB-KW"/>
</dbReference>
<evidence type="ECO:0000313" key="24">
    <source>
        <dbReference type="Proteomes" id="UP000315949"/>
    </source>
</evidence>